<gene>
    <name evidence="6" type="primary">mfpsA</name>
    <name evidence="6" type="ORF">NCTC10741_03806</name>
</gene>
<dbReference type="GO" id="GO:0103011">
    <property type="term" value="F:mannosylfructose-phosphate synthase activity"/>
    <property type="evidence" value="ECO:0007669"/>
    <property type="project" value="UniProtKB-EC"/>
</dbReference>
<dbReference type="EMBL" id="LR131273">
    <property type="protein sequence ID" value="VDR40643.1"/>
    <property type="molecule type" value="Genomic_DNA"/>
</dbReference>
<evidence type="ECO:0000259" key="4">
    <source>
        <dbReference type="Pfam" id="PF00534"/>
    </source>
</evidence>
<protein>
    <submittedName>
        <fullName evidence="6">Mannosylfructose-phosphate synthase</fullName>
        <ecNumber evidence="6">2.4.1.246</ecNumber>
    </submittedName>
</protein>
<feature type="domain" description="Glycosyl transferase family 1" evidence="4">
    <location>
        <begin position="173"/>
        <end position="320"/>
    </location>
</feature>
<sequence length="354" mass="36980">MTAVRVHLTGSTWPGAAPGGLPRYFADLFAALRRRPDVAASAAAFGDPEPGGSTWGPDVGSTAARVRASRRPAPDGTEVLDRHFALFGPAPRGTALVTHFHGPWAQESAAAGESRAAVAIKALVERARYRGSDRFVVLSQAFADVLVERYGADRGAIAVIPPGVDLARFPAAPEPDGVPRVLCVRRLERRMGIDVLLRAWPGVLARHPDARLDLVGDGSQRGLLRQRAAELGITDTVTFVGTIDDADLARRYAAATVTTVPSTAWEGFGLVALESLASGRPPVVTDVGGLPDAVRDLAPDLVVPAGDADALAERLAAGLDGARPAAAACRAHAELFGWDVAAARHASLYRAVAA</sequence>
<dbReference type="PANTHER" id="PTHR12526">
    <property type="entry name" value="GLYCOSYLTRANSFERASE"/>
    <property type="match status" value="1"/>
</dbReference>
<dbReference type="Proteomes" id="UP000271626">
    <property type="component" value="Chromosome"/>
</dbReference>
<dbReference type="SUPFAM" id="SSF53756">
    <property type="entry name" value="UDP-Glycosyltransferase/glycogen phosphorylase"/>
    <property type="match status" value="1"/>
</dbReference>
<evidence type="ECO:0000256" key="3">
    <source>
        <dbReference type="SAM" id="MobiDB-lite"/>
    </source>
</evidence>
<dbReference type="InterPro" id="IPR028098">
    <property type="entry name" value="Glyco_trans_4-like_N"/>
</dbReference>
<dbReference type="Gene3D" id="3.40.50.2000">
    <property type="entry name" value="Glycogen Phosphorylase B"/>
    <property type="match status" value="2"/>
</dbReference>
<proteinExistence type="predicted"/>
<dbReference type="Pfam" id="PF13439">
    <property type="entry name" value="Glyco_transf_4"/>
    <property type="match status" value="1"/>
</dbReference>
<keyword evidence="1 6" id="KW-0328">Glycosyltransferase</keyword>
<dbReference type="CDD" id="cd03801">
    <property type="entry name" value="GT4_PimA-like"/>
    <property type="match status" value="1"/>
</dbReference>
<reference evidence="6 7" key="1">
    <citation type="submission" date="2018-12" db="EMBL/GenBank/DDBJ databases">
        <authorList>
            <consortium name="Pathogen Informatics"/>
        </authorList>
    </citation>
    <scope>NUCLEOTIDE SEQUENCE [LARGE SCALE GENOMIC DNA]</scope>
    <source>
        <strain evidence="6 7">NCTC10741</strain>
    </source>
</reference>
<accession>A0A3P8MEQ9</accession>
<dbReference type="InterPro" id="IPR001296">
    <property type="entry name" value="Glyco_trans_1"/>
</dbReference>
<name>A0A3P8MEQ9_TSUPA</name>
<evidence type="ECO:0000256" key="1">
    <source>
        <dbReference type="ARBA" id="ARBA00022676"/>
    </source>
</evidence>
<organism evidence="6 7">
    <name type="scientific">Tsukamurella paurometabola</name>
    <name type="common">Corynebacterium paurometabolum</name>
    <dbReference type="NCBI Taxonomy" id="2061"/>
    <lineage>
        <taxon>Bacteria</taxon>
        <taxon>Bacillati</taxon>
        <taxon>Actinomycetota</taxon>
        <taxon>Actinomycetes</taxon>
        <taxon>Mycobacteriales</taxon>
        <taxon>Tsukamurellaceae</taxon>
        <taxon>Tsukamurella</taxon>
    </lineage>
</organism>
<dbReference type="EC" id="2.4.1.246" evidence="6"/>
<evidence type="ECO:0000313" key="6">
    <source>
        <dbReference type="EMBL" id="VDR40643.1"/>
    </source>
</evidence>
<evidence type="ECO:0000313" key="7">
    <source>
        <dbReference type="Proteomes" id="UP000271626"/>
    </source>
</evidence>
<feature type="domain" description="Glycosyltransferase subfamily 4-like N-terminal" evidence="5">
    <location>
        <begin position="89"/>
        <end position="168"/>
    </location>
</feature>
<evidence type="ECO:0000259" key="5">
    <source>
        <dbReference type="Pfam" id="PF13439"/>
    </source>
</evidence>
<feature type="region of interest" description="Disordered" evidence="3">
    <location>
        <begin position="42"/>
        <end position="63"/>
    </location>
</feature>
<dbReference type="PANTHER" id="PTHR12526:SF510">
    <property type="entry name" value="D-INOSITOL 3-PHOSPHATE GLYCOSYLTRANSFERASE"/>
    <property type="match status" value="1"/>
</dbReference>
<evidence type="ECO:0000256" key="2">
    <source>
        <dbReference type="ARBA" id="ARBA00022679"/>
    </source>
</evidence>
<dbReference type="Pfam" id="PF00534">
    <property type="entry name" value="Glycos_transf_1"/>
    <property type="match status" value="1"/>
</dbReference>
<dbReference type="AlphaFoldDB" id="A0A3P8MEQ9"/>
<keyword evidence="2 6" id="KW-0808">Transferase</keyword>